<dbReference type="Proteomes" id="UP000648482">
    <property type="component" value="Unassembled WGS sequence"/>
</dbReference>
<protein>
    <submittedName>
        <fullName evidence="1">Uncharacterized protein</fullName>
    </submittedName>
</protein>
<reference evidence="1 2" key="1">
    <citation type="submission" date="2015-06" db="EMBL/GenBank/DDBJ databases">
        <title>Genome sequence of Pseudoalteromonas aliena.</title>
        <authorList>
            <person name="Xie B.-B."/>
            <person name="Rong J.-C."/>
            <person name="Qin Q.-L."/>
            <person name="Zhang Y.-Z."/>
        </authorList>
    </citation>
    <scope>NUCLEOTIDE SEQUENCE [LARGE SCALE GENOMIC DNA]</scope>
    <source>
        <strain evidence="1 2">SW19</strain>
    </source>
</reference>
<comment type="caution">
    <text evidence="1">The sequence shown here is derived from an EMBL/GenBank/DDBJ whole genome shotgun (WGS) entry which is preliminary data.</text>
</comment>
<name>A0ABR9E020_9GAMM</name>
<proteinExistence type="predicted"/>
<sequence length="39" mass="4274">MVQINPRILGLMTIDDPISFTIKISASLKANTKNTDLIS</sequence>
<keyword evidence="2" id="KW-1185">Reference proteome</keyword>
<evidence type="ECO:0000313" key="2">
    <source>
        <dbReference type="Proteomes" id="UP000648482"/>
    </source>
</evidence>
<organism evidence="1 2">
    <name type="scientific">Pseudoalteromonas aliena SW19</name>
    <dbReference type="NCBI Taxonomy" id="1314866"/>
    <lineage>
        <taxon>Bacteria</taxon>
        <taxon>Pseudomonadati</taxon>
        <taxon>Pseudomonadota</taxon>
        <taxon>Gammaproteobacteria</taxon>
        <taxon>Alteromonadales</taxon>
        <taxon>Pseudoalteromonadaceae</taxon>
        <taxon>Pseudoalteromonas</taxon>
    </lineage>
</organism>
<gene>
    <name evidence="1" type="ORF">PALI_a1262</name>
</gene>
<dbReference type="EMBL" id="AQGU01000025">
    <property type="protein sequence ID" value="MBE0359932.1"/>
    <property type="molecule type" value="Genomic_DNA"/>
</dbReference>
<evidence type="ECO:0000313" key="1">
    <source>
        <dbReference type="EMBL" id="MBE0359932.1"/>
    </source>
</evidence>
<accession>A0ABR9E020</accession>